<comment type="caution">
    <text evidence="1">The sequence shown here is derived from an EMBL/GenBank/DDBJ whole genome shotgun (WGS) entry which is preliminary data.</text>
</comment>
<reference evidence="1" key="1">
    <citation type="submission" date="2022-04" db="EMBL/GenBank/DDBJ databases">
        <title>Genome of the entomopathogenic fungus Entomophthora muscae.</title>
        <authorList>
            <person name="Elya C."/>
            <person name="Lovett B.R."/>
            <person name="Lee E."/>
            <person name="Macias A.M."/>
            <person name="Hajek A.E."/>
            <person name="De Bivort B.L."/>
            <person name="Kasson M.T."/>
            <person name="De Fine Licht H.H."/>
            <person name="Stajich J.E."/>
        </authorList>
    </citation>
    <scope>NUCLEOTIDE SEQUENCE</scope>
    <source>
        <strain evidence="1">Berkeley</strain>
    </source>
</reference>
<proteinExistence type="predicted"/>
<sequence length="58" mass="6030">MGTLEEAGRSDIIIVTAGAKQQPGESRDALVGRNKEILSSIVSDMGAINPKAIWACGC</sequence>
<keyword evidence="2" id="KW-1185">Reference proteome</keyword>
<evidence type="ECO:0000313" key="2">
    <source>
        <dbReference type="Proteomes" id="UP001165960"/>
    </source>
</evidence>
<name>A0ACC2SBS6_9FUNG</name>
<evidence type="ECO:0000313" key="1">
    <source>
        <dbReference type="EMBL" id="KAJ9059711.1"/>
    </source>
</evidence>
<accession>A0ACC2SBS6</accession>
<dbReference type="Proteomes" id="UP001165960">
    <property type="component" value="Unassembled WGS sequence"/>
</dbReference>
<dbReference type="EMBL" id="QTSX02005484">
    <property type="protein sequence ID" value="KAJ9059711.1"/>
    <property type="molecule type" value="Genomic_DNA"/>
</dbReference>
<organism evidence="1 2">
    <name type="scientific">Entomophthora muscae</name>
    <dbReference type="NCBI Taxonomy" id="34485"/>
    <lineage>
        <taxon>Eukaryota</taxon>
        <taxon>Fungi</taxon>
        <taxon>Fungi incertae sedis</taxon>
        <taxon>Zoopagomycota</taxon>
        <taxon>Entomophthoromycotina</taxon>
        <taxon>Entomophthoromycetes</taxon>
        <taxon>Entomophthorales</taxon>
        <taxon>Entomophthoraceae</taxon>
        <taxon>Entomophthora</taxon>
    </lineage>
</organism>
<protein>
    <submittedName>
        <fullName evidence="1">Uncharacterized protein</fullName>
    </submittedName>
</protein>
<gene>
    <name evidence="1" type="ORF">DSO57_1038651</name>
</gene>